<dbReference type="SUPFAM" id="SSF52540">
    <property type="entry name" value="P-loop containing nucleoside triphosphate hydrolases"/>
    <property type="match status" value="1"/>
</dbReference>
<dbReference type="EMBL" id="JAUBDI010000013">
    <property type="protein sequence ID" value="MDW0114099.1"/>
    <property type="molecule type" value="Genomic_DNA"/>
</dbReference>
<evidence type="ECO:0000313" key="6">
    <source>
        <dbReference type="Proteomes" id="UP001282284"/>
    </source>
</evidence>
<feature type="domain" description="ABC transporter" evidence="4">
    <location>
        <begin position="7"/>
        <end position="236"/>
    </location>
</feature>
<dbReference type="CDD" id="cd03293">
    <property type="entry name" value="ABC_NrtD_SsuB_transporters"/>
    <property type="match status" value="1"/>
</dbReference>
<organism evidence="5 6">
    <name type="scientific">Sporosarcina saromensis</name>
    <dbReference type="NCBI Taxonomy" id="359365"/>
    <lineage>
        <taxon>Bacteria</taxon>
        <taxon>Bacillati</taxon>
        <taxon>Bacillota</taxon>
        <taxon>Bacilli</taxon>
        <taxon>Bacillales</taxon>
        <taxon>Caryophanaceae</taxon>
        <taxon>Sporosarcina</taxon>
    </lineage>
</organism>
<evidence type="ECO:0000256" key="2">
    <source>
        <dbReference type="ARBA" id="ARBA00022741"/>
    </source>
</evidence>
<evidence type="ECO:0000256" key="3">
    <source>
        <dbReference type="ARBA" id="ARBA00022840"/>
    </source>
</evidence>
<dbReference type="PROSITE" id="PS00211">
    <property type="entry name" value="ABC_TRANSPORTER_1"/>
    <property type="match status" value="1"/>
</dbReference>
<keyword evidence="1" id="KW-0813">Transport</keyword>
<dbReference type="PANTHER" id="PTHR42788:SF13">
    <property type="entry name" value="ALIPHATIC SULFONATES IMPORT ATP-BINDING PROTEIN SSUB"/>
    <property type="match status" value="1"/>
</dbReference>
<evidence type="ECO:0000313" key="5">
    <source>
        <dbReference type="EMBL" id="MDW0114099.1"/>
    </source>
</evidence>
<dbReference type="InterPro" id="IPR003439">
    <property type="entry name" value="ABC_transporter-like_ATP-bd"/>
</dbReference>
<dbReference type="InterPro" id="IPR050166">
    <property type="entry name" value="ABC_transporter_ATP-bind"/>
</dbReference>
<keyword evidence="3 5" id="KW-0067">ATP-binding</keyword>
<dbReference type="InterPro" id="IPR027417">
    <property type="entry name" value="P-loop_NTPase"/>
</dbReference>
<dbReference type="InterPro" id="IPR017871">
    <property type="entry name" value="ABC_transporter-like_CS"/>
</dbReference>
<dbReference type="InterPro" id="IPR003593">
    <property type="entry name" value="AAA+_ATPase"/>
</dbReference>
<dbReference type="Pfam" id="PF00005">
    <property type="entry name" value="ABC_tran"/>
    <property type="match status" value="1"/>
</dbReference>
<dbReference type="Proteomes" id="UP001282284">
    <property type="component" value="Unassembled WGS sequence"/>
</dbReference>
<dbReference type="SMART" id="SM00382">
    <property type="entry name" value="AAA"/>
    <property type="match status" value="1"/>
</dbReference>
<dbReference type="Gene3D" id="3.40.50.300">
    <property type="entry name" value="P-loop containing nucleotide triphosphate hydrolases"/>
    <property type="match status" value="1"/>
</dbReference>
<proteinExistence type="predicted"/>
<protein>
    <submittedName>
        <fullName evidence="5">ABC transporter ATP-binding protein</fullName>
    </submittedName>
</protein>
<keyword evidence="6" id="KW-1185">Reference proteome</keyword>
<dbReference type="PANTHER" id="PTHR42788">
    <property type="entry name" value="TAURINE IMPORT ATP-BINDING PROTEIN-RELATED"/>
    <property type="match status" value="1"/>
</dbReference>
<name>A0ABU4GAU2_9BACL</name>
<dbReference type="GO" id="GO:0005524">
    <property type="term" value="F:ATP binding"/>
    <property type="evidence" value="ECO:0007669"/>
    <property type="project" value="UniProtKB-KW"/>
</dbReference>
<dbReference type="RefSeq" id="WP_317944900.1">
    <property type="nucleotide sequence ID" value="NZ_JAUBDI010000013.1"/>
</dbReference>
<sequence>MRKESKIEIRNLTKAFYKKQASVTALDDISLSIGEGEFVCIVGPSGCGKTTLLRILAGLEQPSVGEFEIRSVQEGRPLQSMVFQERGIIPWLTVKENVAFGLKMRKMPKSLIRDRTDYYLKKTGLDKFAHLYPKELSGGMKQRVSIARAFANDPEILLMDEPFAALDEQNKFILQEELLSIWAETKKTVIFITHSIDEALLLGDRILLMSAQPGKIINQIHIDTPRPRTIEDIRKDPVMAGQFVDIWNHLQHEVQRSRKENGRKGEKT</sequence>
<gene>
    <name evidence="5" type="ORF">QT711_12955</name>
</gene>
<accession>A0ABU4GAU2</accession>
<reference evidence="5 6" key="1">
    <citation type="submission" date="2023-06" db="EMBL/GenBank/DDBJ databases">
        <title>Sporosarcina sp. nov., isolated from Korean traditional fermented seafood 'Jeotgal'.</title>
        <authorList>
            <person name="Yang A.I."/>
            <person name="Shin N.-R."/>
        </authorList>
    </citation>
    <scope>NUCLEOTIDE SEQUENCE [LARGE SCALE GENOMIC DNA]</scope>
    <source>
        <strain evidence="5 6">KCTC13119</strain>
    </source>
</reference>
<comment type="caution">
    <text evidence="5">The sequence shown here is derived from an EMBL/GenBank/DDBJ whole genome shotgun (WGS) entry which is preliminary data.</text>
</comment>
<dbReference type="PROSITE" id="PS50893">
    <property type="entry name" value="ABC_TRANSPORTER_2"/>
    <property type="match status" value="1"/>
</dbReference>
<keyword evidence="2" id="KW-0547">Nucleotide-binding</keyword>
<evidence type="ECO:0000256" key="1">
    <source>
        <dbReference type="ARBA" id="ARBA00022448"/>
    </source>
</evidence>
<evidence type="ECO:0000259" key="4">
    <source>
        <dbReference type="PROSITE" id="PS50893"/>
    </source>
</evidence>